<dbReference type="HOGENOM" id="CLU_026169_0_0_3"/>
<dbReference type="PANTHER" id="PTHR10755:SF0">
    <property type="entry name" value="OXYGEN-DEPENDENT COPROPORPHYRINOGEN-III OXIDASE, MITOCHONDRIAL"/>
    <property type="match status" value="1"/>
</dbReference>
<comment type="pathway">
    <text evidence="1">Porphyrin-containing compound metabolism; protoporphyrin-IX biosynthesis; protoporphyrinogen-IX from coproporphyrinogen-III (O2 route): step 1/1.</text>
</comment>
<dbReference type="GO" id="GO:0005737">
    <property type="term" value="C:cytoplasm"/>
    <property type="evidence" value="ECO:0007669"/>
    <property type="project" value="TreeGrafter"/>
</dbReference>
<feature type="region of interest" description="Disordered" evidence="7">
    <location>
        <begin position="46"/>
        <end position="65"/>
    </location>
</feature>
<evidence type="ECO:0000256" key="7">
    <source>
        <dbReference type="SAM" id="MobiDB-lite"/>
    </source>
</evidence>
<organism evidence="8 9">
    <name type="scientific">Coleofasciculus chthonoplastes PCC 7420</name>
    <dbReference type="NCBI Taxonomy" id="118168"/>
    <lineage>
        <taxon>Bacteria</taxon>
        <taxon>Bacillati</taxon>
        <taxon>Cyanobacteriota</taxon>
        <taxon>Cyanophyceae</taxon>
        <taxon>Coleofasciculales</taxon>
        <taxon>Coleofasciculaceae</taxon>
        <taxon>Coleofasciculus</taxon>
    </lineage>
</organism>
<gene>
    <name evidence="8" type="ORF">MC7420_4116</name>
</gene>
<comment type="similarity">
    <text evidence="2">Belongs to the aerobic coproporphyrinogen-III oxidase family.</text>
</comment>
<dbReference type="eggNOG" id="COG0408">
    <property type="taxonomic scope" value="Bacteria"/>
</dbReference>
<dbReference type="InterPro" id="IPR018375">
    <property type="entry name" value="Coprogen_oxidase_CS"/>
</dbReference>
<keyword evidence="6" id="KW-0627">Porphyrin biosynthesis</keyword>
<protein>
    <recommendedName>
        <fullName evidence="4">coproporphyrinogen oxidase</fullName>
        <ecNumber evidence="4">1.3.3.3</ecNumber>
    </recommendedName>
</protein>
<evidence type="ECO:0000256" key="1">
    <source>
        <dbReference type="ARBA" id="ARBA00005168"/>
    </source>
</evidence>
<evidence type="ECO:0000256" key="4">
    <source>
        <dbReference type="ARBA" id="ARBA00012869"/>
    </source>
</evidence>
<dbReference type="Gene3D" id="3.40.1500.10">
    <property type="entry name" value="Coproporphyrinogen III oxidase, aerobic"/>
    <property type="match status" value="1"/>
</dbReference>
<evidence type="ECO:0000256" key="3">
    <source>
        <dbReference type="ARBA" id="ARBA00011738"/>
    </source>
</evidence>
<dbReference type="EMBL" id="DS989854">
    <property type="protein sequence ID" value="EDX74131.1"/>
    <property type="molecule type" value="Genomic_DNA"/>
</dbReference>
<dbReference type="RefSeq" id="WP_006102436.1">
    <property type="nucleotide sequence ID" value="NZ_DS989854.1"/>
</dbReference>
<dbReference type="GO" id="GO:0006782">
    <property type="term" value="P:protoporphyrinogen IX biosynthetic process"/>
    <property type="evidence" value="ECO:0007669"/>
    <property type="project" value="TreeGrafter"/>
</dbReference>
<evidence type="ECO:0000313" key="8">
    <source>
        <dbReference type="EMBL" id="EDX74131.1"/>
    </source>
</evidence>
<dbReference type="STRING" id="118168.MC7420_4116"/>
<dbReference type="EC" id="1.3.3.3" evidence="4"/>
<dbReference type="PROSITE" id="PS01021">
    <property type="entry name" value="COPROGEN_OXIDASE"/>
    <property type="match status" value="1"/>
</dbReference>
<accession>B4VVF8</accession>
<dbReference type="InterPro" id="IPR036406">
    <property type="entry name" value="Coprogen_oxidase_aer_sf"/>
</dbReference>
<proteinExistence type="inferred from homology"/>
<comment type="subunit">
    <text evidence="3">Homodimer.</text>
</comment>
<dbReference type="GO" id="GO:0004109">
    <property type="term" value="F:coproporphyrinogen oxidase activity"/>
    <property type="evidence" value="ECO:0007669"/>
    <property type="project" value="UniProtKB-EC"/>
</dbReference>
<sequence>MVQSLQDFKKSVLSPAEKRGRIEQVFRRMFDHTCQKLEQLDGKPFTEQHWTRDPNESWIASDNSQTPQYSDRTLLNGNVFEKVGVNYVAIEGELPAGMTFQKSGALATTEADKMIGEKGTPFFATGTSFVIHPHNPMVPTAHVNYRYFQIGDGQQPGSWWFGGGADLTPAYLFSEDAVHFHQVHKQVCDQYDSSYYPRFKTWCDQYFYIPHRGERRGIGGIFFDHLNQGDIEQIIAFVTDCTEAFIPAYLPIVQRRKDMVFTEENKHWQRLVRGRYAEFILTADRGIRFGLASNMVNCQSVFNCMPPAASWEYDDSPLQNSEEAMLKAVLKQPRQWV</sequence>
<keyword evidence="9" id="KW-1185">Reference proteome</keyword>
<evidence type="ECO:0000313" key="9">
    <source>
        <dbReference type="Proteomes" id="UP000003835"/>
    </source>
</evidence>
<feature type="compositionally biased region" description="Basic and acidic residues" evidence="7">
    <location>
        <begin position="46"/>
        <end position="55"/>
    </location>
</feature>
<dbReference type="AlphaFoldDB" id="B4VVF8"/>
<reference evidence="8 9" key="1">
    <citation type="submission" date="2008-07" db="EMBL/GenBank/DDBJ databases">
        <authorList>
            <person name="Tandeau de Marsac N."/>
            <person name="Ferriera S."/>
            <person name="Johnson J."/>
            <person name="Kravitz S."/>
            <person name="Beeson K."/>
            <person name="Sutton G."/>
            <person name="Rogers Y.-H."/>
            <person name="Friedman R."/>
            <person name="Frazier M."/>
            <person name="Venter J.C."/>
        </authorList>
    </citation>
    <scope>NUCLEOTIDE SEQUENCE [LARGE SCALE GENOMIC DNA]</scope>
    <source>
        <strain evidence="8 9">PCC 7420</strain>
    </source>
</reference>
<dbReference type="OrthoDB" id="9777553at2"/>
<dbReference type="PANTHER" id="PTHR10755">
    <property type="entry name" value="COPROPORPHYRINOGEN III OXIDASE, MITOCHONDRIAL"/>
    <property type="match status" value="1"/>
</dbReference>
<evidence type="ECO:0000256" key="6">
    <source>
        <dbReference type="ARBA" id="ARBA00023244"/>
    </source>
</evidence>
<dbReference type="PIRSF" id="PIRSF000166">
    <property type="entry name" value="Coproporphyri_ox"/>
    <property type="match status" value="1"/>
</dbReference>
<dbReference type="InterPro" id="IPR001260">
    <property type="entry name" value="Coprogen_oxidase_aer"/>
</dbReference>
<dbReference type="SUPFAM" id="SSF102886">
    <property type="entry name" value="Coproporphyrinogen III oxidase"/>
    <property type="match status" value="1"/>
</dbReference>
<dbReference type="Pfam" id="PF01218">
    <property type="entry name" value="Coprogen_oxidas"/>
    <property type="match status" value="1"/>
</dbReference>
<dbReference type="PRINTS" id="PR00073">
    <property type="entry name" value="COPRGNOXDASE"/>
</dbReference>
<name>B4VVF8_9CYAN</name>
<dbReference type="Proteomes" id="UP000003835">
    <property type="component" value="Unassembled WGS sequence"/>
</dbReference>
<dbReference type="NCBIfam" id="NF003727">
    <property type="entry name" value="PRK05330.1"/>
    <property type="match status" value="1"/>
</dbReference>
<keyword evidence="5 8" id="KW-0560">Oxidoreductase</keyword>
<evidence type="ECO:0000256" key="5">
    <source>
        <dbReference type="ARBA" id="ARBA00023002"/>
    </source>
</evidence>
<evidence type="ECO:0000256" key="2">
    <source>
        <dbReference type="ARBA" id="ARBA00010644"/>
    </source>
</evidence>